<evidence type="ECO:0000313" key="10">
    <source>
        <dbReference type="Proteomes" id="UP000243535"/>
    </source>
</evidence>
<dbReference type="Proteomes" id="UP000243535">
    <property type="component" value="Unassembled WGS sequence"/>
</dbReference>
<feature type="chain" id="PRO_5005503764" evidence="7">
    <location>
        <begin position="23"/>
        <end position="104"/>
    </location>
</feature>
<protein>
    <submittedName>
        <fullName evidence="9">Cytochrome c551/c552</fullName>
    </submittedName>
</protein>
<evidence type="ECO:0000256" key="1">
    <source>
        <dbReference type="ARBA" id="ARBA00022448"/>
    </source>
</evidence>
<dbReference type="GO" id="GO:0020037">
    <property type="term" value="F:heme binding"/>
    <property type="evidence" value="ECO:0007669"/>
    <property type="project" value="InterPro"/>
</dbReference>
<dbReference type="RefSeq" id="WP_054287194.1">
    <property type="nucleotide sequence ID" value="NZ_CYHA01000002.1"/>
</dbReference>
<dbReference type="AlphaFoldDB" id="A0A0K6GV01"/>
<feature type="binding site" description="axial binding residue" evidence="6">
    <location>
        <position position="38"/>
    </location>
    <ligand>
        <name>heme c</name>
        <dbReference type="ChEBI" id="CHEBI:61717"/>
    </ligand>
    <ligandPart>
        <name>Fe</name>
        <dbReference type="ChEBI" id="CHEBI:18248"/>
    </ligandPart>
</feature>
<keyword evidence="10" id="KW-1185">Reference proteome</keyword>
<evidence type="ECO:0000256" key="2">
    <source>
        <dbReference type="ARBA" id="ARBA00022617"/>
    </source>
</evidence>
<evidence type="ECO:0000256" key="5">
    <source>
        <dbReference type="ARBA" id="ARBA00023004"/>
    </source>
</evidence>
<evidence type="ECO:0000259" key="8">
    <source>
        <dbReference type="PROSITE" id="PS51007"/>
    </source>
</evidence>
<dbReference type="OrthoDB" id="9814063at2"/>
<feature type="domain" description="Cytochrome c" evidence="8">
    <location>
        <begin position="10"/>
        <end position="104"/>
    </location>
</feature>
<dbReference type="InterPro" id="IPR009056">
    <property type="entry name" value="Cyt_c-like_dom"/>
</dbReference>
<name>A0A0K6GV01_9NEIS</name>
<dbReference type="GO" id="GO:0009055">
    <property type="term" value="F:electron transfer activity"/>
    <property type="evidence" value="ECO:0007669"/>
    <property type="project" value="InterPro"/>
</dbReference>
<accession>A0A0K6GV01</accession>
<evidence type="ECO:0000256" key="3">
    <source>
        <dbReference type="ARBA" id="ARBA00022723"/>
    </source>
</evidence>
<feature type="binding site" description="covalent" evidence="6">
    <location>
        <position position="34"/>
    </location>
    <ligand>
        <name>heme c</name>
        <dbReference type="ChEBI" id="CHEBI:61717"/>
    </ligand>
</feature>
<keyword evidence="4" id="KW-0249">Electron transport</keyword>
<keyword evidence="2 6" id="KW-0349">Heme</keyword>
<reference evidence="10" key="1">
    <citation type="submission" date="2015-08" db="EMBL/GenBank/DDBJ databases">
        <authorList>
            <person name="Varghese N."/>
        </authorList>
    </citation>
    <scope>NUCLEOTIDE SEQUENCE [LARGE SCALE GENOMIC DNA]</scope>
    <source>
        <strain evidence="10">DSM 17901</strain>
    </source>
</reference>
<dbReference type="PRINTS" id="PR00606">
    <property type="entry name" value="CYTCHROMECID"/>
</dbReference>
<dbReference type="Gene3D" id="1.10.760.10">
    <property type="entry name" value="Cytochrome c-like domain"/>
    <property type="match status" value="1"/>
</dbReference>
<evidence type="ECO:0000313" key="9">
    <source>
        <dbReference type="EMBL" id="CUA82352.1"/>
    </source>
</evidence>
<evidence type="ECO:0000256" key="7">
    <source>
        <dbReference type="SAM" id="SignalP"/>
    </source>
</evidence>
<feature type="binding site" description="axial binding residue" evidence="6">
    <location>
        <position position="83"/>
    </location>
    <ligand>
        <name>heme c</name>
        <dbReference type="ChEBI" id="CHEBI:61717"/>
    </ligand>
    <ligandPart>
        <name>Fe</name>
        <dbReference type="ChEBI" id="CHEBI:18248"/>
    </ligandPart>
</feature>
<gene>
    <name evidence="9" type="ORF">Ga0061063_1218</name>
</gene>
<evidence type="ECO:0000256" key="6">
    <source>
        <dbReference type="PIRSR" id="PIRSR602324-1"/>
    </source>
</evidence>
<dbReference type="Pfam" id="PF00034">
    <property type="entry name" value="Cytochrom_C"/>
    <property type="match status" value="1"/>
</dbReference>
<dbReference type="PROSITE" id="PS51007">
    <property type="entry name" value="CYTC"/>
    <property type="match status" value="1"/>
</dbReference>
<comment type="PTM">
    <text evidence="6">Binds 1 heme c group covalently per subunit.</text>
</comment>
<keyword evidence="5 6" id="KW-0408">Iron</keyword>
<keyword evidence="7" id="KW-0732">Signal</keyword>
<keyword evidence="1" id="KW-0813">Transport</keyword>
<dbReference type="EMBL" id="CYHA01000002">
    <property type="protein sequence ID" value="CUA82352.1"/>
    <property type="molecule type" value="Genomic_DNA"/>
</dbReference>
<organism evidence="9 10">
    <name type="scientific">Gulbenkiania indica</name>
    <dbReference type="NCBI Taxonomy" id="375574"/>
    <lineage>
        <taxon>Bacteria</taxon>
        <taxon>Pseudomonadati</taxon>
        <taxon>Pseudomonadota</taxon>
        <taxon>Betaproteobacteria</taxon>
        <taxon>Neisseriales</taxon>
        <taxon>Chromobacteriaceae</taxon>
        <taxon>Gulbenkiania</taxon>
    </lineage>
</organism>
<sequence>MKALLAILATLAAAGVSANVAAATPAELAKQYNCLACHSVDKKVVGPSFKDVAAKYKGQAGAEDKLVDKVKKGGSGSFGPVPMSPNPQVPDADVRTLVKWVLAQ</sequence>
<dbReference type="SUPFAM" id="SSF46626">
    <property type="entry name" value="Cytochrome c"/>
    <property type="match status" value="1"/>
</dbReference>
<proteinExistence type="predicted"/>
<dbReference type="GO" id="GO:0005506">
    <property type="term" value="F:iron ion binding"/>
    <property type="evidence" value="ECO:0007669"/>
    <property type="project" value="InterPro"/>
</dbReference>
<feature type="signal peptide" evidence="7">
    <location>
        <begin position="1"/>
        <end position="22"/>
    </location>
</feature>
<dbReference type="STRING" id="375574.GCA_001418035_01011"/>
<dbReference type="InterPro" id="IPR036909">
    <property type="entry name" value="Cyt_c-like_dom_sf"/>
</dbReference>
<evidence type="ECO:0000256" key="4">
    <source>
        <dbReference type="ARBA" id="ARBA00022982"/>
    </source>
</evidence>
<keyword evidence="3 6" id="KW-0479">Metal-binding</keyword>
<dbReference type="InterPro" id="IPR002324">
    <property type="entry name" value="Cyt_c_ID"/>
</dbReference>